<keyword evidence="1" id="KW-0489">Methyltransferase</keyword>
<dbReference type="AlphaFoldDB" id="A0A8G2BJJ7"/>
<dbReference type="Gene3D" id="3.40.50.150">
    <property type="entry name" value="Vaccinia Virus protein VP39"/>
    <property type="match status" value="1"/>
</dbReference>
<dbReference type="RefSeq" id="WP_139189356.1">
    <property type="nucleotide sequence ID" value="NZ_FNBW01000009.1"/>
</dbReference>
<evidence type="ECO:0000313" key="2">
    <source>
        <dbReference type="Proteomes" id="UP000198615"/>
    </source>
</evidence>
<proteinExistence type="predicted"/>
<name>A0A8G2BJJ7_9PROT</name>
<dbReference type="Pfam" id="PF13489">
    <property type="entry name" value="Methyltransf_23"/>
    <property type="match status" value="1"/>
</dbReference>
<dbReference type="CDD" id="cd02440">
    <property type="entry name" value="AdoMet_MTases"/>
    <property type="match status" value="1"/>
</dbReference>
<dbReference type="EMBL" id="FNBW01000009">
    <property type="protein sequence ID" value="SDG05558.1"/>
    <property type="molecule type" value="Genomic_DNA"/>
</dbReference>
<keyword evidence="2" id="KW-1185">Reference proteome</keyword>
<dbReference type="GO" id="GO:0008168">
    <property type="term" value="F:methyltransferase activity"/>
    <property type="evidence" value="ECO:0007669"/>
    <property type="project" value="UniProtKB-KW"/>
</dbReference>
<dbReference type="Proteomes" id="UP000198615">
    <property type="component" value="Unassembled WGS sequence"/>
</dbReference>
<dbReference type="InterPro" id="IPR029063">
    <property type="entry name" value="SAM-dependent_MTases_sf"/>
</dbReference>
<organism evidence="1 2">
    <name type="scientific">Thalassobaculum litoreum DSM 18839</name>
    <dbReference type="NCBI Taxonomy" id="1123362"/>
    <lineage>
        <taxon>Bacteria</taxon>
        <taxon>Pseudomonadati</taxon>
        <taxon>Pseudomonadota</taxon>
        <taxon>Alphaproteobacteria</taxon>
        <taxon>Rhodospirillales</taxon>
        <taxon>Thalassobaculaceae</taxon>
        <taxon>Thalassobaculum</taxon>
    </lineage>
</organism>
<dbReference type="SUPFAM" id="SSF53335">
    <property type="entry name" value="S-adenosyl-L-methionine-dependent methyltransferases"/>
    <property type="match status" value="1"/>
</dbReference>
<evidence type="ECO:0000313" key="1">
    <source>
        <dbReference type="EMBL" id="SDG05558.1"/>
    </source>
</evidence>
<protein>
    <submittedName>
        <fullName evidence="1">Methyltransferase domain-containing protein</fullName>
    </submittedName>
</protein>
<gene>
    <name evidence="1" type="ORF">SAMN05660686_03239</name>
</gene>
<keyword evidence="1" id="KW-0808">Transferase</keyword>
<comment type="caution">
    <text evidence="1">The sequence shown here is derived from an EMBL/GenBank/DDBJ whole genome shotgun (WGS) entry which is preliminary data.</text>
</comment>
<reference evidence="1 2" key="1">
    <citation type="submission" date="2016-10" db="EMBL/GenBank/DDBJ databases">
        <authorList>
            <person name="Varghese N."/>
            <person name="Submissions S."/>
        </authorList>
    </citation>
    <scope>NUCLEOTIDE SEQUENCE [LARGE SCALE GENOMIC DNA]</scope>
    <source>
        <strain evidence="1 2">DSM 18839</strain>
    </source>
</reference>
<dbReference type="GO" id="GO:0032259">
    <property type="term" value="P:methylation"/>
    <property type="evidence" value="ECO:0007669"/>
    <property type="project" value="UniProtKB-KW"/>
</dbReference>
<sequence>MRSDTAPGGATVGCASQNRLDATTDAARILSVSDGMPEVRESLIDEIMVPIADRFQDRPLRDVAPTAADLDHLKDHGPWGYALDLYPGISGANLDRQATVVDFTAESREALSIRMSLLDKALAEFAPVGSLLDLQTGCGLIPMKLADRIGGRIVGIDRRGEAIRRATVLRALAGCARFGFKTADPYAYLAALKPDTFDCISALGLFHRLSDPIRLLRLIHEKTARLVLIDTAIHNLPVPGWIPTEPRVGAPDAPDAGGETTVALGLQPTYRGMIDSLYRVGFESVTEIVPAPSLLAAVAQQTPYHTHRRALFVAQKGIG</sequence>
<accession>A0A8G2BJJ7</accession>